<dbReference type="EMBL" id="JAWDJX010000032">
    <property type="protein sequence ID" value="KAK3050489.1"/>
    <property type="molecule type" value="Genomic_DNA"/>
</dbReference>
<accession>A0AAJ0DB81</accession>
<proteinExistence type="predicted"/>
<evidence type="ECO:0000313" key="2">
    <source>
        <dbReference type="EMBL" id="KAK3050489.1"/>
    </source>
</evidence>
<feature type="region of interest" description="Disordered" evidence="1">
    <location>
        <begin position="272"/>
        <end position="310"/>
    </location>
</feature>
<comment type="caution">
    <text evidence="2">The sequence shown here is derived from an EMBL/GenBank/DDBJ whole genome shotgun (WGS) entry which is preliminary data.</text>
</comment>
<protein>
    <submittedName>
        <fullName evidence="2">Uncharacterized protein</fullName>
    </submittedName>
</protein>
<evidence type="ECO:0000313" key="3">
    <source>
        <dbReference type="Proteomes" id="UP001271007"/>
    </source>
</evidence>
<dbReference type="InterPro" id="IPR053267">
    <property type="entry name" value="Verrucosidin_biosynth-assoc"/>
</dbReference>
<sequence length="310" mass="34508">MASNHYNFAYGRPYDPNGAGPSDYQHAGPSQWTLPAIQHPFMPSVQQQPERDSLPPPLTGDPSFDILDWHPAYQSCQRFFVDHAQHEQATQALCALVNIRLPFQHPTNPIVSFVPSDAANSSGNSNGNGNNNYAFTFTHSGPDARRNGHASSNNPNHQPTFVSLIPYIRRLIVTGFDQPAILHGFFGDAYQRGILPHLDCERRNYLFAAKSEGFHCKKMYDTGSGMGNGMDESVPFMKPLEDAKVEELTAAEKAWSKWLAMEDWMVGDRRLPEEERREEREETMRGRYTGGGIGGSENLPDGVGHAFAGE</sequence>
<keyword evidence="3" id="KW-1185">Reference proteome</keyword>
<dbReference type="AlphaFoldDB" id="A0AAJ0DB81"/>
<dbReference type="PANTHER" id="PTHR42087">
    <property type="entry name" value="ILP IS AN APOPTOSIS INHIBITOR"/>
    <property type="match status" value="1"/>
</dbReference>
<organism evidence="2 3">
    <name type="scientific">Extremus antarcticus</name>
    <dbReference type="NCBI Taxonomy" id="702011"/>
    <lineage>
        <taxon>Eukaryota</taxon>
        <taxon>Fungi</taxon>
        <taxon>Dikarya</taxon>
        <taxon>Ascomycota</taxon>
        <taxon>Pezizomycotina</taxon>
        <taxon>Dothideomycetes</taxon>
        <taxon>Dothideomycetidae</taxon>
        <taxon>Mycosphaerellales</taxon>
        <taxon>Extremaceae</taxon>
        <taxon>Extremus</taxon>
    </lineage>
</organism>
<gene>
    <name evidence="2" type="ORF">LTR09_008401</name>
</gene>
<evidence type="ECO:0000256" key="1">
    <source>
        <dbReference type="SAM" id="MobiDB-lite"/>
    </source>
</evidence>
<feature type="region of interest" description="Disordered" evidence="1">
    <location>
        <begin position="119"/>
        <end position="157"/>
    </location>
</feature>
<name>A0AAJ0DB81_9PEZI</name>
<reference evidence="2" key="1">
    <citation type="submission" date="2023-04" db="EMBL/GenBank/DDBJ databases">
        <title>Black Yeasts Isolated from many extreme environments.</title>
        <authorList>
            <person name="Coleine C."/>
            <person name="Stajich J.E."/>
            <person name="Selbmann L."/>
        </authorList>
    </citation>
    <scope>NUCLEOTIDE SEQUENCE</scope>
    <source>
        <strain evidence="2">CCFEE 5312</strain>
    </source>
</reference>
<dbReference type="PANTHER" id="PTHR42087:SF1">
    <property type="entry name" value="ILP IS AN APOPTOSIS INHIBITOR"/>
    <property type="match status" value="1"/>
</dbReference>
<dbReference type="Proteomes" id="UP001271007">
    <property type="component" value="Unassembled WGS sequence"/>
</dbReference>
<feature type="compositionally biased region" description="Basic and acidic residues" evidence="1">
    <location>
        <begin position="272"/>
        <end position="285"/>
    </location>
</feature>
<feature type="compositionally biased region" description="Low complexity" evidence="1">
    <location>
        <begin position="120"/>
        <end position="132"/>
    </location>
</feature>